<dbReference type="KEGG" id="cck:Ccar_25925"/>
<dbReference type="RefSeq" id="WP_007063233.1">
    <property type="nucleotide sequence ID" value="NZ_ACVI01000103.1"/>
</dbReference>
<keyword evidence="1" id="KW-0614">Plasmid</keyword>
<evidence type="ECO:0000313" key="3">
    <source>
        <dbReference type="Proteomes" id="UP000004198"/>
    </source>
</evidence>
<evidence type="ECO:0000313" key="1">
    <source>
        <dbReference type="EMBL" id="ADO12133.1"/>
    </source>
</evidence>
<protein>
    <submittedName>
        <fullName evidence="2">Uncharacterized protein</fullName>
    </submittedName>
</protein>
<keyword evidence="3" id="KW-1185">Reference proteome</keyword>
<name>C6PZY1_9CLOT</name>
<dbReference type="PATRIC" id="fig|536227.13.peg.15"/>
<dbReference type="Proteomes" id="UP000004198">
    <property type="component" value="Unassembled WGS sequence"/>
</dbReference>
<geneLocation type="plasmid" evidence="1">
    <name>p19</name>
</geneLocation>
<accession>C6PZY1</accession>
<dbReference type="EMBL" id="HM590571">
    <property type="protein sequence ID" value="ADO12133.1"/>
    <property type="molecule type" value="Genomic_DNA"/>
</dbReference>
<dbReference type="EMBL" id="ACVI01000103">
    <property type="protein sequence ID" value="EET85191.1"/>
    <property type="molecule type" value="Genomic_DNA"/>
</dbReference>
<evidence type="ECO:0000313" key="2">
    <source>
        <dbReference type="EMBL" id="EET85191.1"/>
    </source>
</evidence>
<organism evidence="2 3">
    <name type="scientific">Clostridium carboxidivorans P7</name>
    <dbReference type="NCBI Taxonomy" id="536227"/>
    <lineage>
        <taxon>Bacteria</taxon>
        <taxon>Bacillati</taxon>
        <taxon>Bacillota</taxon>
        <taxon>Clostridia</taxon>
        <taxon>Eubacteriales</taxon>
        <taxon>Clostridiaceae</taxon>
        <taxon>Clostridium</taxon>
    </lineage>
</organism>
<reference evidence="1" key="2">
    <citation type="journal article" date="2010" name="PLoS ONE">
        <title>Genomic analysis of carbon monoxide utilization and butanol production by Clostridium carboxidivorans strain P7T.</title>
        <authorList>
            <person name="Bruant G."/>
            <person name="Levesque M.-J."/>
            <person name="Peter C."/>
            <person name="Guiot S.R."/>
            <person name="Masson L."/>
        </authorList>
    </citation>
    <scope>NUCLEOTIDE SEQUENCE</scope>
    <source>
        <strain evidence="1">P7</strain>
        <plasmid evidence="1">p19</plasmid>
    </source>
</reference>
<proteinExistence type="predicted"/>
<reference evidence="2 3" key="1">
    <citation type="submission" date="2009-06" db="EMBL/GenBank/DDBJ databases">
        <title>The draft genome of Clostridium carboxidivorans P7.</title>
        <authorList>
            <consortium name="US DOE Joint Genome Institute (JGI-PGF)"/>
            <person name="Lucas S."/>
            <person name="Copeland A."/>
            <person name="Lapidus A."/>
            <person name="Glavina del Rio T."/>
            <person name="Tice H."/>
            <person name="Bruce D."/>
            <person name="Goodwin L."/>
            <person name="Pitluck S."/>
            <person name="Larimer F."/>
            <person name="Land M.L."/>
            <person name="Hauser L."/>
            <person name="Hemme C.L."/>
        </authorList>
    </citation>
    <scope>NUCLEOTIDE SEQUENCE [LARGE SCALE GENOMIC DNA]</scope>
    <source>
        <strain evidence="2 3">P7</strain>
    </source>
</reference>
<sequence length="78" mass="9149">MNNVIDITKQVKAKVNKEQMNKQLFDIAELINAGYIKEIIGILVDNDENYYPIMPYENIKVVDFKKILDEYIDKVPKD</sequence>
<gene>
    <name evidence="1" type="ORF">Ccar_4293</name>
    <name evidence="2" type="ORF">CcarbDRAFT_4348</name>
</gene>
<dbReference type="AlphaFoldDB" id="C6PZY1"/>